<feature type="compositionally biased region" description="Pro residues" evidence="2">
    <location>
        <begin position="783"/>
        <end position="792"/>
    </location>
</feature>
<dbReference type="GO" id="GO:0000122">
    <property type="term" value="P:negative regulation of transcription by RNA polymerase II"/>
    <property type="evidence" value="ECO:0007669"/>
    <property type="project" value="TreeGrafter"/>
</dbReference>
<protein>
    <recommendedName>
        <fullName evidence="5">BCL6 corepressor</fullName>
    </recommendedName>
</protein>
<sequence length="1472" mass="157257">MVDASAAYRMNPLAALSIDHNALVGENLRPHGGIFYPGIHPLSAEKPQEPGTSLPLGYDLLYKPDVTPLDGQKSTNGYVGLYKGLPPGLQKPLVLPAAGGDGLGLDHRVLPNNKQSELGLNNAGSFLRLPWISPYTDATMYPFLDMAYKASFLSQPSPFIHQQLAYQSLCAAGAGSSTPEEDRLFYLPLYAPTHISSPLGPPIRIPTAAPAPAVLATLSHCQDKALQGLGPQIHQEPSAFSTSPQIHQEPQSQAVHHTEQQHGSTSTNAKSSQPSSTENTPSSSGGGSNGASINSSANAAALLSPPVTQPTSSVPPPQPLNKTTTDLQKSLYRTTSSSSTSLSASHPFYMGSLSSKHCFPKHSGSNKTKDASSDRCSAEKSPAKTSLDRAVPQKHAKNSGEKPLDLSAKELEGFSNGLPSKTEALAKLGYLSPSRYGLLASQDQHLKEGLHPPVSMSAKTPDHPEMISTVPSSWVVPGPSTAMSSEQTRCSQTMKKSLDGVPNQLQPHSSPGSTTAEVTSIPSPASGGRQTASSPSPKSKVDWPQGSPIGPEKGPPNSRAETRTCSGKHSTTPAKTDAQESQPHRPENGNSSSQIFGDSYLPPGLGYTNCYIPYSLAENMSMQRVTIPSKGPVYPHSVMLGSSSFYPPHIAPKHALPYGVHPYQNSQEMVPTPMSSYAGVDTKDQLENRSKTQDEHWNAELYKNQDRLEADSCSKTDNERAKSTNQTIKDSGKSHSARDDIVCIDLVRDEADDDLSTNNHSSLSTTSTDSFKHGCNHIQEGEPWPPKGPPPSQAAEQGLGLVPHTSQPQPSHHTSTSPPSNQEGIPELTPEEEKPLIPFPDIPEEQTMRCARTCPEQFSRKCRTGASGGAGDTMRGVTCSGSNGVDGKSASTDTKSEAVTNKMLSPEESPSRKGNSQGLLSNENCSSEFTTSNNIMACTATSPKSPVYVGNSNSDNLVCSSRGLAHRGFSPQVPASRSLNPRAPAGGVKNTRAPLCVNTSPGASSSGDANSPNVISRTFVGPCCKNVAQRAPTCEPRIFSSLACGHRNPVAPNCRGISPQFINCENWSGVHSACGNTSLRAGCGKNRFNLPNCRNTLSKGQALVNNQTCVNNNPRILTYGNAFPPGPTCRHPSPGSPATGDLNRMPADLTPEPPVNRDLKCEELSSNEMGLRRETSNSLLTSTSCGDGSKGTQDSMDPQADEDEGPSCSKDRHCGLTKCIANSSGFVSDRLKCLTTELYGNSSKLSGEQKALQHAMLRFSELELKEKEGGRGEEDEEEGITAAAVEKELADGQQRDGGREEEERKKEGGGQGGWECCQQTEGRRRGGGGRTPSAAAAEAPRGFQMSCPHSHLPVLPLHRHSDNLPVLREKDGHSAEEEKKNENGEEEKKKKVFVLQPEQQQRFVPTARGLFQGNTSMPTSASGLGGLNPGVVINRRRIFSLEPFHQSSIISSRLKREREEQREGERDEDHGS</sequence>
<dbReference type="Proteomes" id="UP000261600">
    <property type="component" value="Unplaced"/>
</dbReference>
<feature type="compositionally biased region" description="Polar residues" evidence="2">
    <location>
        <begin position="879"/>
        <end position="903"/>
    </location>
</feature>
<evidence type="ECO:0000313" key="3">
    <source>
        <dbReference type="Ensembl" id="ENSMALP00000010223.1"/>
    </source>
</evidence>
<feature type="compositionally biased region" description="Polar residues" evidence="2">
    <location>
        <begin position="503"/>
        <end position="537"/>
    </location>
</feature>
<keyword evidence="4" id="KW-1185">Reference proteome</keyword>
<feature type="compositionally biased region" description="Low complexity" evidence="2">
    <location>
        <begin position="756"/>
        <end position="769"/>
    </location>
</feature>
<feature type="compositionally biased region" description="Basic and acidic residues" evidence="2">
    <location>
        <begin position="1359"/>
        <end position="1389"/>
    </location>
</feature>
<feature type="compositionally biased region" description="Basic and acidic residues" evidence="2">
    <location>
        <begin position="708"/>
        <end position="722"/>
    </location>
</feature>
<feature type="region of interest" description="Disordered" evidence="2">
    <location>
        <begin position="1449"/>
        <end position="1472"/>
    </location>
</feature>
<feature type="region of interest" description="Disordered" evidence="2">
    <location>
        <begin position="1287"/>
        <end position="1392"/>
    </location>
</feature>
<feature type="region of interest" description="Disordered" evidence="2">
    <location>
        <begin position="970"/>
        <end position="994"/>
    </location>
</feature>
<feature type="region of interest" description="Disordered" evidence="2">
    <location>
        <begin position="359"/>
        <end position="404"/>
    </location>
</feature>
<feature type="region of interest" description="Disordered" evidence="2">
    <location>
        <begin position="234"/>
        <end position="324"/>
    </location>
</feature>
<evidence type="ECO:0000256" key="2">
    <source>
        <dbReference type="SAM" id="MobiDB-lite"/>
    </source>
</evidence>
<feature type="compositionally biased region" description="Polar residues" evidence="2">
    <location>
        <begin position="1176"/>
        <end position="1196"/>
    </location>
</feature>
<proteinExistence type="inferred from homology"/>
<evidence type="ECO:0008006" key="5">
    <source>
        <dbReference type="Google" id="ProtNLM"/>
    </source>
</evidence>
<dbReference type="GO" id="GO:0003714">
    <property type="term" value="F:transcription corepressor activity"/>
    <property type="evidence" value="ECO:0007669"/>
    <property type="project" value="TreeGrafter"/>
</dbReference>
<dbReference type="PANTHER" id="PTHR24117">
    <property type="entry name" value="AGAP007537-PB"/>
    <property type="match status" value="1"/>
</dbReference>
<reference evidence="3" key="2">
    <citation type="submission" date="2025-09" db="UniProtKB">
        <authorList>
            <consortium name="Ensembl"/>
        </authorList>
    </citation>
    <scope>IDENTIFICATION</scope>
</reference>
<feature type="compositionally biased region" description="Basic and acidic residues" evidence="2">
    <location>
        <begin position="1287"/>
        <end position="1308"/>
    </location>
</feature>
<evidence type="ECO:0000256" key="1">
    <source>
        <dbReference type="ARBA" id="ARBA00034703"/>
    </source>
</evidence>
<feature type="compositionally biased region" description="Basic and acidic residues" evidence="2">
    <location>
        <begin position="1454"/>
        <end position="1472"/>
    </location>
</feature>
<feature type="region of interest" description="Disordered" evidence="2">
    <location>
        <begin position="470"/>
        <end position="597"/>
    </location>
</feature>
<dbReference type="GO" id="GO:0005634">
    <property type="term" value="C:nucleus"/>
    <property type="evidence" value="ECO:0007669"/>
    <property type="project" value="TreeGrafter"/>
</dbReference>
<feature type="region of interest" description="Disordered" evidence="2">
    <location>
        <begin position="753"/>
        <end position="844"/>
    </location>
</feature>
<feature type="compositionally biased region" description="Polar residues" evidence="2">
    <location>
        <begin position="912"/>
        <end position="925"/>
    </location>
</feature>
<name>A0A3Q3IXA8_MONAL</name>
<dbReference type="Ensembl" id="ENSMALT00000010443.1">
    <property type="protein sequence ID" value="ENSMALP00000010223.1"/>
    <property type="gene ID" value="ENSMALG00000007287.1"/>
</dbReference>
<feature type="region of interest" description="Disordered" evidence="2">
    <location>
        <begin position="861"/>
        <end position="925"/>
    </location>
</feature>
<dbReference type="PANTHER" id="PTHR24117:SF8">
    <property type="entry name" value="BCL-6 COREPRESSOR"/>
    <property type="match status" value="1"/>
</dbReference>
<feature type="compositionally biased region" description="Low complexity" evidence="2">
    <location>
        <begin position="271"/>
        <end position="283"/>
    </location>
</feature>
<reference evidence="3" key="1">
    <citation type="submission" date="2025-08" db="UniProtKB">
        <authorList>
            <consortium name="Ensembl"/>
        </authorList>
    </citation>
    <scope>IDENTIFICATION</scope>
</reference>
<feature type="compositionally biased region" description="Polar residues" evidence="2">
    <location>
        <begin position="481"/>
        <end position="495"/>
    </location>
</feature>
<feature type="region of interest" description="Disordered" evidence="2">
    <location>
        <begin position="708"/>
        <end position="736"/>
    </location>
</feature>
<feature type="compositionally biased region" description="Low complexity" evidence="2">
    <location>
        <begin position="803"/>
        <end position="820"/>
    </location>
</feature>
<feature type="region of interest" description="Disordered" evidence="2">
    <location>
        <begin position="1123"/>
        <end position="1210"/>
    </location>
</feature>
<feature type="compositionally biased region" description="Polar residues" evidence="2">
    <location>
        <begin position="238"/>
        <end position="270"/>
    </location>
</feature>
<feature type="compositionally biased region" description="Low complexity" evidence="2">
    <location>
        <begin position="290"/>
        <end position="312"/>
    </location>
</feature>
<accession>A0A3Q3IXA8</accession>
<organism evidence="3 4">
    <name type="scientific">Monopterus albus</name>
    <name type="common">Swamp eel</name>
    <dbReference type="NCBI Taxonomy" id="43700"/>
    <lineage>
        <taxon>Eukaryota</taxon>
        <taxon>Metazoa</taxon>
        <taxon>Chordata</taxon>
        <taxon>Craniata</taxon>
        <taxon>Vertebrata</taxon>
        <taxon>Euteleostomi</taxon>
        <taxon>Actinopterygii</taxon>
        <taxon>Neopterygii</taxon>
        <taxon>Teleostei</taxon>
        <taxon>Neoteleostei</taxon>
        <taxon>Acanthomorphata</taxon>
        <taxon>Anabantaria</taxon>
        <taxon>Synbranchiformes</taxon>
        <taxon>Synbranchidae</taxon>
        <taxon>Monopterus</taxon>
    </lineage>
</organism>
<feature type="compositionally biased region" description="Basic and acidic residues" evidence="2">
    <location>
        <begin position="367"/>
        <end position="382"/>
    </location>
</feature>
<dbReference type="STRING" id="43700.ENSMALP00000010223"/>
<comment type="similarity">
    <text evidence="1">Belongs to the BCOR family.</text>
</comment>
<feature type="compositionally biased region" description="Polar residues" evidence="2">
    <location>
        <begin position="563"/>
        <end position="574"/>
    </location>
</feature>
<evidence type="ECO:0000313" key="4">
    <source>
        <dbReference type="Proteomes" id="UP000261600"/>
    </source>
</evidence>
<dbReference type="InterPro" id="IPR047144">
    <property type="entry name" value="BCOR-like"/>
</dbReference>